<dbReference type="InterPro" id="IPR033469">
    <property type="entry name" value="CYTH-like_dom_sf"/>
</dbReference>
<evidence type="ECO:0000256" key="1">
    <source>
        <dbReference type="SAM" id="MobiDB-lite"/>
    </source>
</evidence>
<gene>
    <name evidence="3" type="ORF">AWB65_05314</name>
</gene>
<dbReference type="GO" id="GO:0050355">
    <property type="term" value="F:inorganic triphosphate phosphatase activity"/>
    <property type="evidence" value="ECO:0007669"/>
    <property type="project" value="InterPro"/>
</dbReference>
<sequence>MSIEREIKLALPALQHDDVARFFTERTGEQGTTIVLANIYFDTPDLRLAKAKSALRLRRTPDQWLQTYKTIGQSKAGLHSRHEWEMPVAGEKLEIEAILAACSEDDACGALKEAASELTALFRTDFERRYWTIEHEGATIEAALDLGEVSAEIDGETRKSPISEVELELKSGDENALSTLSAELRGAFPDLQPDDVSKAQRGYRLRERKPDASK</sequence>
<proteinExistence type="predicted"/>
<dbReference type="Proteomes" id="UP000054977">
    <property type="component" value="Unassembled WGS sequence"/>
</dbReference>
<dbReference type="PANTHER" id="PTHR39569">
    <property type="entry name" value="INORGANIC TRIPHOSPHATASE"/>
    <property type="match status" value="1"/>
</dbReference>
<dbReference type="CDD" id="cd07756">
    <property type="entry name" value="CYTH-like_Pase_CHAD"/>
    <property type="match status" value="1"/>
</dbReference>
<protein>
    <submittedName>
        <fullName evidence="3">Adenylate cyclase</fullName>
    </submittedName>
</protein>
<dbReference type="SMART" id="SM01118">
    <property type="entry name" value="CYTH"/>
    <property type="match status" value="1"/>
</dbReference>
<dbReference type="SUPFAM" id="SSF55154">
    <property type="entry name" value="CYTH-like phosphatases"/>
    <property type="match status" value="1"/>
</dbReference>
<feature type="domain" description="CYTH" evidence="2">
    <location>
        <begin position="2"/>
        <end position="209"/>
    </location>
</feature>
<comment type="caution">
    <text evidence="3">The sequence shown here is derived from an EMBL/GenBank/DDBJ whole genome shotgun (WGS) entry which is preliminary data.</text>
</comment>
<evidence type="ECO:0000259" key="2">
    <source>
        <dbReference type="PROSITE" id="PS51707"/>
    </source>
</evidence>
<dbReference type="PROSITE" id="PS51707">
    <property type="entry name" value="CYTH"/>
    <property type="match status" value="1"/>
</dbReference>
<name>A0A158IS52_9BURK</name>
<feature type="region of interest" description="Disordered" evidence="1">
    <location>
        <begin position="188"/>
        <end position="214"/>
    </location>
</feature>
<evidence type="ECO:0000313" key="4">
    <source>
        <dbReference type="Proteomes" id="UP000054977"/>
    </source>
</evidence>
<accession>A0A158IS52</accession>
<dbReference type="OrthoDB" id="3034217at2"/>
<feature type="compositionally biased region" description="Basic and acidic residues" evidence="1">
    <location>
        <begin position="204"/>
        <end position="214"/>
    </location>
</feature>
<dbReference type="GO" id="GO:0046872">
    <property type="term" value="F:metal ion binding"/>
    <property type="evidence" value="ECO:0007669"/>
    <property type="project" value="TreeGrafter"/>
</dbReference>
<dbReference type="STRING" id="326474.AWB65_05314"/>
<dbReference type="InterPro" id="IPR039013">
    <property type="entry name" value="YgiF"/>
</dbReference>
<dbReference type="EMBL" id="FCNW02000042">
    <property type="protein sequence ID" value="SAL59345.1"/>
    <property type="molecule type" value="Genomic_DNA"/>
</dbReference>
<keyword evidence="4" id="KW-1185">Reference proteome</keyword>
<dbReference type="Pfam" id="PF01928">
    <property type="entry name" value="CYTH"/>
    <property type="match status" value="1"/>
</dbReference>
<dbReference type="AlphaFoldDB" id="A0A158IS52"/>
<evidence type="ECO:0000313" key="3">
    <source>
        <dbReference type="EMBL" id="SAL59345.1"/>
    </source>
</evidence>
<dbReference type="Gene3D" id="2.40.320.10">
    <property type="entry name" value="Hypothetical Protein Pfu-838710-001"/>
    <property type="match status" value="1"/>
</dbReference>
<dbReference type="RefSeq" id="WP_087669997.1">
    <property type="nucleotide sequence ID" value="NZ_FCNW02000042.1"/>
</dbReference>
<dbReference type="InterPro" id="IPR023577">
    <property type="entry name" value="CYTH_domain"/>
</dbReference>
<reference evidence="3" key="1">
    <citation type="submission" date="2016-01" db="EMBL/GenBank/DDBJ databases">
        <authorList>
            <person name="Peeters C."/>
        </authorList>
    </citation>
    <scope>NUCLEOTIDE SEQUENCE [LARGE SCALE GENOMIC DNA]</scope>
    <source>
        <strain evidence="3">LMG 22934</strain>
    </source>
</reference>
<organism evidence="3 4">
    <name type="scientific">Caballeronia humi</name>
    <dbReference type="NCBI Taxonomy" id="326474"/>
    <lineage>
        <taxon>Bacteria</taxon>
        <taxon>Pseudomonadati</taxon>
        <taxon>Pseudomonadota</taxon>
        <taxon>Betaproteobacteria</taxon>
        <taxon>Burkholderiales</taxon>
        <taxon>Burkholderiaceae</taxon>
        <taxon>Caballeronia</taxon>
    </lineage>
</organism>
<dbReference type="PANTHER" id="PTHR39569:SF1">
    <property type="entry name" value="INORGANIC TRIPHOSPHATASE"/>
    <property type="match status" value="1"/>
</dbReference>